<feature type="transmembrane region" description="Helical" evidence="2">
    <location>
        <begin position="127"/>
        <end position="144"/>
    </location>
</feature>
<keyword evidence="5" id="KW-1185">Reference proteome</keyword>
<dbReference type="EMBL" id="JADBEM010000001">
    <property type="protein sequence ID" value="MBE1612964.1"/>
    <property type="molecule type" value="Genomic_DNA"/>
</dbReference>
<reference evidence="4" key="1">
    <citation type="submission" date="2020-10" db="EMBL/GenBank/DDBJ databases">
        <title>Sequencing the genomes of 1000 actinobacteria strains.</title>
        <authorList>
            <person name="Klenk H.-P."/>
        </authorList>
    </citation>
    <scope>NUCLEOTIDE SEQUENCE</scope>
    <source>
        <strain evidence="4">DSM 45354</strain>
    </source>
</reference>
<comment type="caution">
    <text evidence="4">The sequence shown here is derived from an EMBL/GenBank/DDBJ whole genome shotgun (WGS) entry which is preliminary data.</text>
</comment>
<sequence length="704" mass="74435">MAERDRPGSTQAGATPPDATDRPDVDQILAEYDEERPARRLSGRTGFAVTVICALVSLFVLYTIFFPLARGTQYYLVIFLAAVLPLTFLCYRSGFTWRRKADEGSAADAGSSRPGEASVRPRDNPGLLDWALAVLSIVVAVYPLLDFDAFLERRQIPTTLDLVAGLVLTVLILEACRRTTGWWLPAICLAFFGYAYYGGYLPVDWSLAHVGFNIDEIVPQLFMGTSGFFGTPLGVAATYIVLFTIYGAVLDMSGAGKFFIDLSFAAFQGRRGRQSPTAPGRTVTLAGFLLGTVSGSGTATAVSLGSVAWPILRRAGYGKEQGGGVLAAAGIGAILSPPTLGAAAFIIAELLRTSYLTVLVYAIIPTILYYVGIILAIEIDARRHGAQAVEIAHGSALRLLLRFGYHFLSLFLIVAFMAADIPPFRAVVYATIMQFLFSFLDREHRMMPGRLLEALATGVRSVLPVAAVCAAAGIIVAVVTLTGLGLNLAGIIIDTAQVVSDHPTLVLVLTAVFAAVAVAVLGLAVPVTASFIIASVIITPALVELGVSRPEAYMFVFYYAVLSEVSPPTALAAVAAAAITGGNAIRTMWATWRYSLPAFLVPFAFVLTENGSALLAQGPLPRILLVTLVSILAVAALAAAAGGWILGPANAAERVLAFAGALLLLYLEPLTVGLGVALLVVAVAVHLLRRRIRTPVADSQGSTT</sequence>
<feature type="transmembrane region" description="Helical" evidence="2">
    <location>
        <begin position="354"/>
        <end position="379"/>
    </location>
</feature>
<feature type="transmembrane region" description="Helical" evidence="2">
    <location>
        <begin position="74"/>
        <end position="91"/>
    </location>
</feature>
<feature type="region of interest" description="Disordered" evidence="1">
    <location>
        <begin position="1"/>
        <end position="24"/>
    </location>
</feature>
<dbReference type="AlphaFoldDB" id="A0A927RF54"/>
<name>A0A927RF54_9ACTN</name>
<feature type="transmembrane region" description="Helical" evidence="2">
    <location>
        <begin position="599"/>
        <end position="616"/>
    </location>
</feature>
<feature type="transmembrane region" description="Helical" evidence="2">
    <location>
        <begin position="46"/>
        <end position="68"/>
    </location>
</feature>
<evidence type="ECO:0000256" key="1">
    <source>
        <dbReference type="SAM" id="MobiDB-lite"/>
    </source>
</evidence>
<feature type="transmembrane region" description="Helical" evidence="2">
    <location>
        <begin position="555"/>
        <end position="579"/>
    </location>
</feature>
<feature type="transmembrane region" description="Helical" evidence="2">
    <location>
        <begin position="399"/>
        <end position="418"/>
    </location>
</feature>
<dbReference type="PANTHER" id="PTHR43849:SF2">
    <property type="entry name" value="BLL3936 PROTEIN"/>
    <property type="match status" value="1"/>
</dbReference>
<feature type="transmembrane region" description="Helical" evidence="2">
    <location>
        <begin position="217"/>
        <end position="242"/>
    </location>
</feature>
<feature type="transmembrane region" description="Helical" evidence="2">
    <location>
        <begin position="462"/>
        <end position="493"/>
    </location>
</feature>
<keyword evidence="2" id="KW-0812">Transmembrane</keyword>
<dbReference type="RefSeq" id="WP_192755917.1">
    <property type="nucleotide sequence ID" value="NZ_BAABJL010000239.1"/>
</dbReference>
<dbReference type="InterPro" id="IPR010656">
    <property type="entry name" value="DctM"/>
</dbReference>
<proteinExistence type="predicted"/>
<feature type="transmembrane region" description="Helical" evidence="2">
    <location>
        <begin position="156"/>
        <end position="173"/>
    </location>
</feature>
<feature type="domain" description="TRAP C4-dicarboxylate transport system permease DctM subunit" evidence="3">
    <location>
        <begin position="168"/>
        <end position="600"/>
    </location>
</feature>
<feature type="transmembrane region" description="Helical" evidence="2">
    <location>
        <begin position="658"/>
        <end position="685"/>
    </location>
</feature>
<keyword evidence="2" id="KW-0472">Membrane</keyword>
<accession>A0A927RF54</accession>
<feature type="transmembrane region" description="Helical" evidence="2">
    <location>
        <begin position="324"/>
        <end position="348"/>
    </location>
</feature>
<protein>
    <submittedName>
        <fullName evidence="4">TRAP transporter 4TM/12TM fusion protein</fullName>
    </submittedName>
</protein>
<feature type="transmembrane region" description="Helical" evidence="2">
    <location>
        <begin position="513"/>
        <end position="543"/>
    </location>
</feature>
<dbReference type="Proteomes" id="UP000638648">
    <property type="component" value="Unassembled WGS sequence"/>
</dbReference>
<evidence type="ECO:0000259" key="3">
    <source>
        <dbReference type="Pfam" id="PF06808"/>
    </source>
</evidence>
<gene>
    <name evidence="4" type="ORF">HEB94_009812</name>
</gene>
<organism evidence="4 5">
    <name type="scientific">Actinopolymorpha pittospori</name>
    <dbReference type="NCBI Taxonomy" id="648752"/>
    <lineage>
        <taxon>Bacteria</taxon>
        <taxon>Bacillati</taxon>
        <taxon>Actinomycetota</taxon>
        <taxon>Actinomycetes</taxon>
        <taxon>Propionibacteriales</taxon>
        <taxon>Actinopolymorphaceae</taxon>
        <taxon>Actinopolymorpha</taxon>
    </lineage>
</organism>
<feature type="transmembrane region" description="Helical" evidence="2">
    <location>
        <begin position="623"/>
        <end position="646"/>
    </location>
</feature>
<dbReference type="NCBIfam" id="TIGR02123">
    <property type="entry name" value="TRAP_fused"/>
    <property type="match status" value="1"/>
</dbReference>
<dbReference type="InterPro" id="IPR011853">
    <property type="entry name" value="TRAP_DctM-Dct_fused"/>
</dbReference>
<dbReference type="PANTHER" id="PTHR43849">
    <property type="entry name" value="BLL3936 PROTEIN"/>
    <property type="match status" value="1"/>
</dbReference>
<keyword evidence="2" id="KW-1133">Transmembrane helix</keyword>
<evidence type="ECO:0000256" key="2">
    <source>
        <dbReference type="SAM" id="Phobius"/>
    </source>
</evidence>
<dbReference type="Pfam" id="PF06808">
    <property type="entry name" value="DctM"/>
    <property type="match status" value="1"/>
</dbReference>
<evidence type="ECO:0000313" key="5">
    <source>
        <dbReference type="Proteomes" id="UP000638648"/>
    </source>
</evidence>
<feature type="transmembrane region" description="Helical" evidence="2">
    <location>
        <begin position="180"/>
        <end position="197"/>
    </location>
</feature>
<evidence type="ECO:0000313" key="4">
    <source>
        <dbReference type="EMBL" id="MBE1612964.1"/>
    </source>
</evidence>